<organism evidence="2 3">
    <name type="scientific">Pleurodeles waltl</name>
    <name type="common">Iberian ribbed newt</name>
    <dbReference type="NCBI Taxonomy" id="8319"/>
    <lineage>
        <taxon>Eukaryota</taxon>
        <taxon>Metazoa</taxon>
        <taxon>Chordata</taxon>
        <taxon>Craniata</taxon>
        <taxon>Vertebrata</taxon>
        <taxon>Euteleostomi</taxon>
        <taxon>Amphibia</taxon>
        <taxon>Batrachia</taxon>
        <taxon>Caudata</taxon>
        <taxon>Salamandroidea</taxon>
        <taxon>Salamandridae</taxon>
        <taxon>Pleurodelinae</taxon>
        <taxon>Pleurodeles</taxon>
    </lineage>
</organism>
<dbReference type="AlphaFoldDB" id="A0AAV7U7B0"/>
<evidence type="ECO:0000313" key="3">
    <source>
        <dbReference type="Proteomes" id="UP001066276"/>
    </source>
</evidence>
<feature type="domain" description="Helix-turn-helix" evidence="1">
    <location>
        <begin position="134"/>
        <end position="190"/>
    </location>
</feature>
<gene>
    <name evidence="2" type="ORF">NDU88_001158</name>
</gene>
<dbReference type="PANTHER" id="PTHR21301">
    <property type="entry name" value="REVERSE TRANSCRIPTASE"/>
    <property type="match status" value="1"/>
</dbReference>
<reference evidence="2" key="1">
    <citation type="journal article" date="2022" name="bioRxiv">
        <title>Sequencing and chromosome-scale assembly of the giantPleurodeles waltlgenome.</title>
        <authorList>
            <person name="Brown T."/>
            <person name="Elewa A."/>
            <person name="Iarovenko S."/>
            <person name="Subramanian E."/>
            <person name="Araus A.J."/>
            <person name="Petzold A."/>
            <person name="Susuki M."/>
            <person name="Suzuki K.-i.T."/>
            <person name="Hayashi T."/>
            <person name="Toyoda A."/>
            <person name="Oliveira C."/>
            <person name="Osipova E."/>
            <person name="Leigh N.D."/>
            <person name="Simon A."/>
            <person name="Yun M.H."/>
        </authorList>
    </citation>
    <scope>NUCLEOTIDE SEQUENCE</scope>
    <source>
        <strain evidence="2">20211129_DDA</strain>
        <tissue evidence="2">Liver</tissue>
    </source>
</reference>
<sequence>MHCADPAMTQNFFQFEDSLYHQIRGTSMGSTFAPSLACLYMYQFEKLFILPSSNPFFDNIKLWRRYIDDILIIWQGPLQTVDLFTNWINTLDPFLRFTAHVSRTQVPFLDLRIQIVDGKLVTDTYNKITDRNSLLLYESHHPKALRDNLPFSQFLRLRRNCSTVESFEAQARELKDKLQHRHYPTRIINPAYKRARNNHREALLASTTRDDQTRLTCVSTYTPMSNTVKKLINKRGTNDPGRRAKTKRCFVLISMRSETANKRTLETY</sequence>
<dbReference type="EMBL" id="JANPWB010000005">
    <property type="protein sequence ID" value="KAJ1184350.1"/>
    <property type="molecule type" value="Genomic_DNA"/>
</dbReference>
<dbReference type="Pfam" id="PF26215">
    <property type="entry name" value="HTH_animal"/>
    <property type="match status" value="1"/>
</dbReference>
<keyword evidence="3" id="KW-1185">Reference proteome</keyword>
<dbReference type="PANTHER" id="PTHR21301:SF12">
    <property type="match status" value="1"/>
</dbReference>
<accession>A0AAV7U7B0</accession>
<evidence type="ECO:0000313" key="2">
    <source>
        <dbReference type="EMBL" id="KAJ1184350.1"/>
    </source>
</evidence>
<name>A0AAV7U7B0_PLEWA</name>
<dbReference type="Proteomes" id="UP001066276">
    <property type="component" value="Chromosome 3_1"/>
</dbReference>
<protein>
    <recommendedName>
        <fullName evidence="1">Helix-turn-helix domain-containing protein</fullName>
    </recommendedName>
</protein>
<dbReference type="InterPro" id="IPR058912">
    <property type="entry name" value="HTH_animal"/>
</dbReference>
<comment type="caution">
    <text evidence="2">The sequence shown here is derived from an EMBL/GenBank/DDBJ whole genome shotgun (WGS) entry which is preliminary data.</text>
</comment>
<evidence type="ECO:0000259" key="1">
    <source>
        <dbReference type="Pfam" id="PF26215"/>
    </source>
</evidence>
<proteinExistence type="predicted"/>